<dbReference type="AlphaFoldDB" id="A0A1H2M6L6"/>
<dbReference type="STRING" id="95300.SAMN05216558_0237"/>
<accession>A0A1H2M6L6</accession>
<dbReference type="RefSeq" id="WP_093214497.1">
    <property type="nucleotide sequence ID" value="NZ_LT629803.1"/>
</dbReference>
<gene>
    <name evidence="1" type="ORF">EIY72_24755</name>
</gene>
<sequence>MANLNTSFSTSQTKGTFTGTVDGKPITATEVFAGHSDGFIYLEFDEVDPITKIVTSIKFLLSDAFYAEKQPITVKMSNKHLYAYFNDQRGLRYPVRDGELHANLSLQNEMYFGHFKDLVFGLYDNPDDTVIVSGKFDLKGHTPVFKEQTWSSFQKNYPRDFKK</sequence>
<reference evidence="2" key="1">
    <citation type="journal article" date="2019" name="bioRxiv">
        <title>Bacterially produced spermidine induces plant systemic susceptibility to pathogens.</title>
        <authorList>
            <person name="Melnyk R.A."/>
            <person name="Beskrovnaya P.A."/>
            <person name="Liu Z."/>
            <person name="Song Y."/>
            <person name="Haney C.H."/>
        </authorList>
    </citation>
    <scope>NUCLEOTIDE SEQUENCE [LARGE SCALE GENOMIC DNA]</scope>
    <source>
        <strain evidence="2">Dha-51</strain>
    </source>
</reference>
<dbReference type="EMBL" id="RRZK01000032">
    <property type="protein sequence ID" value="TDB57479.1"/>
    <property type="molecule type" value="Genomic_DNA"/>
</dbReference>
<protein>
    <submittedName>
        <fullName evidence="1">Uncharacterized protein</fullName>
    </submittedName>
</protein>
<keyword evidence="2" id="KW-1185">Reference proteome</keyword>
<comment type="caution">
    <text evidence="1">The sequence shown here is derived from an EMBL/GenBank/DDBJ whole genome shotgun (WGS) entry which is preliminary data.</text>
</comment>
<evidence type="ECO:0000313" key="2">
    <source>
        <dbReference type="Proteomes" id="UP000295254"/>
    </source>
</evidence>
<dbReference type="Proteomes" id="UP000295254">
    <property type="component" value="Unassembled WGS sequence"/>
</dbReference>
<organism evidence="1 2">
    <name type="scientific">Pseudomonas vancouverensis</name>
    <dbReference type="NCBI Taxonomy" id="95300"/>
    <lineage>
        <taxon>Bacteria</taxon>
        <taxon>Pseudomonadati</taxon>
        <taxon>Pseudomonadota</taxon>
        <taxon>Gammaproteobacteria</taxon>
        <taxon>Pseudomonadales</taxon>
        <taxon>Pseudomonadaceae</taxon>
        <taxon>Pseudomonas</taxon>
    </lineage>
</organism>
<evidence type="ECO:0000313" key="1">
    <source>
        <dbReference type="EMBL" id="TDB57479.1"/>
    </source>
</evidence>
<name>A0A1H2M6L6_PSEVA</name>
<proteinExistence type="predicted"/>